<sequence>MNTNKSIDLYTKTKYKEKYRVYLKQYAINGWKPSATNIEEFVKKVTSKN</sequence>
<evidence type="ECO:0000313" key="1">
    <source>
        <dbReference type="EMBL" id="SDX39012.1"/>
    </source>
</evidence>
<dbReference type="RefSeq" id="WP_175454776.1">
    <property type="nucleotide sequence ID" value="NZ_FNNJ01000005.1"/>
</dbReference>
<dbReference type="AlphaFoldDB" id="A0A1H3BAN5"/>
<organism evidence="1 2">
    <name type="scientific">Lutibacter oricola</name>
    <dbReference type="NCBI Taxonomy" id="762486"/>
    <lineage>
        <taxon>Bacteria</taxon>
        <taxon>Pseudomonadati</taxon>
        <taxon>Bacteroidota</taxon>
        <taxon>Flavobacteriia</taxon>
        <taxon>Flavobacteriales</taxon>
        <taxon>Flavobacteriaceae</taxon>
        <taxon>Lutibacter</taxon>
    </lineage>
</organism>
<keyword evidence="2" id="KW-1185">Reference proteome</keyword>
<dbReference type="EMBL" id="FNNJ01000005">
    <property type="protein sequence ID" value="SDX39012.1"/>
    <property type="molecule type" value="Genomic_DNA"/>
</dbReference>
<accession>A0A1H3BAN5</accession>
<gene>
    <name evidence="1" type="ORF">SAMN05444411_10568</name>
</gene>
<reference evidence="1 2" key="1">
    <citation type="submission" date="2016-10" db="EMBL/GenBank/DDBJ databases">
        <authorList>
            <person name="de Groot N.N."/>
        </authorList>
    </citation>
    <scope>NUCLEOTIDE SEQUENCE [LARGE SCALE GENOMIC DNA]</scope>
    <source>
        <strain evidence="1 2">DSM 24956</strain>
    </source>
</reference>
<name>A0A1H3BAN5_9FLAO</name>
<dbReference type="Proteomes" id="UP000199595">
    <property type="component" value="Unassembled WGS sequence"/>
</dbReference>
<protein>
    <submittedName>
        <fullName evidence="1">Uncharacterized protein</fullName>
    </submittedName>
</protein>
<proteinExistence type="predicted"/>
<evidence type="ECO:0000313" key="2">
    <source>
        <dbReference type="Proteomes" id="UP000199595"/>
    </source>
</evidence>